<gene>
    <name evidence="2" type="ORF">GRI40_01140</name>
</gene>
<proteinExistence type="predicted"/>
<feature type="compositionally biased region" description="Gly residues" evidence="1">
    <location>
        <begin position="7"/>
        <end position="18"/>
    </location>
</feature>
<sequence>MSHRGAGHGGITHSGEGSGTARVPANETMSHGAMVGLGGDASLMLHGFLWPVYTDQGGVRGDDKFYVQSMAMATISAPFEGGKFTARTMLSLEPLMRHDGYPNLFATGEVAYGEALVDRQHPHDLFMELVGRLDIDIADGTTAFIYGGPVGEPALGPSTFMHRASARYNPEAPITHHWFDSTHITYGVISAGVAAPRWQLEASTFRGREPDEYRWNIEKPRLDSWSVRASYAPSPAWLLQASHGRIEQPEELHPGEDEHRTTLSAQYNNARGLSAMAAFSAKDREPGKTLTAWLGEVNYDLTDRHTVFGRIENVKNDELFPDHHDPLHDQPFRVTKFQAGYAYRVPLGPLNLALGGSAATYAKPAALDPYYGRSPFSYTVFARFSLGD</sequence>
<protein>
    <recommendedName>
        <fullName evidence="4">TonB-dependent receptor</fullName>
    </recommendedName>
</protein>
<dbReference type="RefSeq" id="WP_160609643.1">
    <property type="nucleotide sequence ID" value="NZ_WTZA01000001.1"/>
</dbReference>
<dbReference type="OrthoDB" id="5490906at2"/>
<organism evidence="2 3">
    <name type="scientific">Tsuneonella aeria</name>
    <dbReference type="NCBI Taxonomy" id="1837929"/>
    <lineage>
        <taxon>Bacteria</taxon>
        <taxon>Pseudomonadati</taxon>
        <taxon>Pseudomonadota</taxon>
        <taxon>Alphaproteobacteria</taxon>
        <taxon>Sphingomonadales</taxon>
        <taxon>Erythrobacteraceae</taxon>
        <taxon>Tsuneonella</taxon>
    </lineage>
</organism>
<keyword evidence="3" id="KW-1185">Reference proteome</keyword>
<dbReference type="AlphaFoldDB" id="A0A6I4TBQ0"/>
<dbReference type="Proteomes" id="UP000439522">
    <property type="component" value="Unassembled WGS sequence"/>
</dbReference>
<dbReference type="SUPFAM" id="SSF56935">
    <property type="entry name" value="Porins"/>
    <property type="match status" value="1"/>
</dbReference>
<evidence type="ECO:0000313" key="2">
    <source>
        <dbReference type="EMBL" id="MXO73828.1"/>
    </source>
</evidence>
<evidence type="ECO:0000313" key="3">
    <source>
        <dbReference type="Proteomes" id="UP000439522"/>
    </source>
</evidence>
<evidence type="ECO:0008006" key="4">
    <source>
        <dbReference type="Google" id="ProtNLM"/>
    </source>
</evidence>
<comment type="caution">
    <text evidence="2">The sequence shown here is derived from an EMBL/GenBank/DDBJ whole genome shotgun (WGS) entry which is preliminary data.</text>
</comment>
<feature type="region of interest" description="Disordered" evidence="1">
    <location>
        <begin position="1"/>
        <end position="24"/>
    </location>
</feature>
<name>A0A6I4TBQ0_9SPHN</name>
<dbReference type="EMBL" id="WTZA01000001">
    <property type="protein sequence ID" value="MXO73828.1"/>
    <property type="molecule type" value="Genomic_DNA"/>
</dbReference>
<reference evidence="2 3" key="1">
    <citation type="submission" date="2019-12" db="EMBL/GenBank/DDBJ databases">
        <title>Genomic-based taxomic classification of the family Erythrobacteraceae.</title>
        <authorList>
            <person name="Xu L."/>
        </authorList>
    </citation>
    <scope>NUCLEOTIDE SEQUENCE [LARGE SCALE GENOMIC DNA]</scope>
    <source>
        <strain evidence="2 3">100921-2</strain>
    </source>
</reference>
<accession>A0A6I4TBQ0</accession>
<evidence type="ECO:0000256" key="1">
    <source>
        <dbReference type="SAM" id="MobiDB-lite"/>
    </source>
</evidence>